<dbReference type="SUPFAM" id="SSF53474">
    <property type="entry name" value="alpha/beta-Hydrolases"/>
    <property type="match status" value="1"/>
</dbReference>
<dbReference type="RefSeq" id="WP_379904884.1">
    <property type="nucleotide sequence ID" value="NZ_JBHRTR010000036.1"/>
</dbReference>
<comment type="caution">
    <text evidence="2">The sequence shown here is derived from an EMBL/GenBank/DDBJ whole genome shotgun (WGS) entry which is preliminary data.</text>
</comment>
<proteinExistence type="predicted"/>
<dbReference type="PANTHER" id="PTHR43194">
    <property type="entry name" value="HYDROLASE ALPHA/BETA FOLD FAMILY"/>
    <property type="match status" value="1"/>
</dbReference>
<evidence type="ECO:0000259" key="1">
    <source>
        <dbReference type="Pfam" id="PF12697"/>
    </source>
</evidence>
<dbReference type="Proteomes" id="UP001595528">
    <property type="component" value="Unassembled WGS sequence"/>
</dbReference>
<reference evidence="3" key="1">
    <citation type="journal article" date="2019" name="Int. J. Syst. Evol. Microbiol.">
        <title>The Global Catalogue of Microorganisms (GCM) 10K type strain sequencing project: providing services to taxonomists for standard genome sequencing and annotation.</title>
        <authorList>
            <consortium name="The Broad Institute Genomics Platform"/>
            <consortium name="The Broad Institute Genome Sequencing Center for Infectious Disease"/>
            <person name="Wu L."/>
            <person name="Ma J."/>
        </authorList>
    </citation>
    <scope>NUCLEOTIDE SEQUENCE [LARGE SCALE GENOMIC DNA]</scope>
    <source>
        <strain evidence="3">KCTC 42964</strain>
    </source>
</reference>
<dbReference type="InterPro" id="IPR000073">
    <property type="entry name" value="AB_hydrolase_1"/>
</dbReference>
<protein>
    <submittedName>
        <fullName evidence="2">Alpha/beta fold hydrolase</fullName>
    </submittedName>
</protein>
<dbReference type="InterPro" id="IPR029058">
    <property type="entry name" value="AB_hydrolase_fold"/>
</dbReference>
<dbReference type="Pfam" id="PF12697">
    <property type="entry name" value="Abhydrolase_6"/>
    <property type="match status" value="1"/>
</dbReference>
<feature type="domain" description="AB hydrolase-1" evidence="1">
    <location>
        <begin position="12"/>
        <end position="248"/>
    </location>
</feature>
<keyword evidence="2" id="KW-0378">Hydrolase</keyword>
<sequence length="259" mass="26943">MQIRGDGAETALLVHGSPGGPRSWARVARHLEGRFRLALPTLEGHGGVRTVTEAPPVSTAAHAAPLADWLRAQPAPVLLAGHSYGGNVALNVARAVPAKVARLVLFEPVLIAILETGGAMDAYDHTKAAFDRYIAAALAGEPQAARLMIDYWFGPGGFDAMPAAVQAYMEARTLVNVRDVQASFAEQYTVADLAALPMPVDIAYGTASPEATHRLASVMARLTPNGRAVPVAGGTHGMLDSHPQAVAAILAGEPAPADD</sequence>
<evidence type="ECO:0000313" key="3">
    <source>
        <dbReference type="Proteomes" id="UP001595528"/>
    </source>
</evidence>
<gene>
    <name evidence="2" type="ORF">ACFOGJ_22655</name>
</gene>
<organism evidence="2 3">
    <name type="scientific">Marinibaculum pumilum</name>
    <dbReference type="NCBI Taxonomy" id="1766165"/>
    <lineage>
        <taxon>Bacteria</taxon>
        <taxon>Pseudomonadati</taxon>
        <taxon>Pseudomonadota</taxon>
        <taxon>Alphaproteobacteria</taxon>
        <taxon>Rhodospirillales</taxon>
        <taxon>Rhodospirillaceae</taxon>
        <taxon>Marinibaculum</taxon>
    </lineage>
</organism>
<dbReference type="PANTHER" id="PTHR43194:SF5">
    <property type="entry name" value="PIMELOYL-[ACYL-CARRIER PROTEIN] METHYL ESTER ESTERASE"/>
    <property type="match status" value="1"/>
</dbReference>
<evidence type="ECO:0000313" key="2">
    <source>
        <dbReference type="EMBL" id="MFC3230069.1"/>
    </source>
</evidence>
<dbReference type="EMBL" id="JBHRTR010000036">
    <property type="protein sequence ID" value="MFC3230069.1"/>
    <property type="molecule type" value="Genomic_DNA"/>
</dbReference>
<name>A0ABV7L660_9PROT</name>
<keyword evidence="3" id="KW-1185">Reference proteome</keyword>
<dbReference type="InterPro" id="IPR050228">
    <property type="entry name" value="Carboxylesterase_BioH"/>
</dbReference>
<dbReference type="Gene3D" id="3.40.50.1820">
    <property type="entry name" value="alpha/beta hydrolase"/>
    <property type="match status" value="1"/>
</dbReference>
<accession>A0ABV7L660</accession>
<dbReference type="GO" id="GO:0016787">
    <property type="term" value="F:hydrolase activity"/>
    <property type="evidence" value="ECO:0007669"/>
    <property type="project" value="UniProtKB-KW"/>
</dbReference>